<keyword evidence="12 15" id="KW-0520">NAD</keyword>
<dbReference type="GO" id="GO:0009098">
    <property type="term" value="P:L-leucine biosynthetic process"/>
    <property type="evidence" value="ECO:0000318"/>
    <property type="project" value="GO_Central"/>
</dbReference>
<dbReference type="OMA" id="EYDLGAR"/>
<evidence type="ECO:0000313" key="18">
    <source>
        <dbReference type="Proteomes" id="UP000054558"/>
    </source>
</evidence>
<dbReference type="EMBL" id="DF237374">
    <property type="protein sequence ID" value="GAQ88404.1"/>
    <property type="molecule type" value="Genomic_DNA"/>
</dbReference>
<proteinExistence type="inferred from homology"/>
<evidence type="ECO:0000256" key="6">
    <source>
        <dbReference type="ARBA" id="ARBA00013101"/>
    </source>
</evidence>
<evidence type="ECO:0000256" key="13">
    <source>
        <dbReference type="ARBA" id="ARBA00023211"/>
    </source>
</evidence>
<evidence type="ECO:0000256" key="7">
    <source>
        <dbReference type="ARBA" id="ARBA00022430"/>
    </source>
</evidence>
<dbReference type="OrthoDB" id="419183at2759"/>
<dbReference type="UniPathway" id="UPA00048">
    <property type="reaction ID" value="UER00072"/>
</dbReference>
<dbReference type="GO" id="GO:0051287">
    <property type="term" value="F:NAD binding"/>
    <property type="evidence" value="ECO:0007669"/>
    <property type="project" value="InterPro"/>
</dbReference>
<comment type="pathway">
    <text evidence="3 15">Amino-acid biosynthesis; L-leucine biosynthesis; L-leucine from 3-methyl-2-oxobutanoate: step 3/4.</text>
</comment>
<evidence type="ECO:0000256" key="11">
    <source>
        <dbReference type="ARBA" id="ARBA00023002"/>
    </source>
</evidence>
<keyword evidence="10" id="KW-0460">Magnesium</keyword>
<comment type="similarity">
    <text evidence="4">Belongs to the isocitrate and isopropylmalate dehydrogenases family.</text>
</comment>
<dbReference type="NCBIfam" id="TIGR00169">
    <property type="entry name" value="leuB"/>
    <property type="match status" value="1"/>
</dbReference>
<evidence type="ECO:0000256" key="3">
    <source>
        <dbReference type="ARBA" id="ARBA00004762"/>
    </source>
</evidence>
<feature type="domain" description="Isopropylmalate dehydrogenase-like" evidence="16">
    <location>
        <begin position="74"/>
        <end position="423"/>
    </location>
</feature>
<reference evidence="17 18" key="1">
    <citation type="journal article" date="2014" name="Nat. Commun.">
        <title>Klebsormidium flaccidum genome reveals primary factors for plant terrestrial adaptation.</title>
        <authorList>
            <person name="Hori K."/>
            <person name="Maruyama F."/>
            <person name="Fujisawa T."/>
            <person name="Togashi T."/>
            <person name="Yamamoto N."/>
            <person name="Seo M."/>
            <person name="Sato S."/>
            <person name="Yamada T."/>
            <person name="Mori H."/>
            <person name="Tajima N."/>
            <person name="Moriyama T."/>
            <person name="Ikeuchi M."/>
            <person name="Watanabe M."/>
            <person name="Wada H."/>
            <person name="Kobayashi K."/>
            <person name="Saito M."/>
            <person name="Masuda T."/>
            <person name="Sasaki-Sekimoto Y."/>
            <person name="Mashiguchi K."/>
            <person name="Awai K."/>
            <person name="Shimojima M."/>
            <person name="Masuda S."/>
            <person name="Iwai M."/>
            <person name="Nobusawa T."/>
            <person name="Narise T."/>
            <person name="Kondo S."/>
            <person name="Saito H."/>
            <person name="Sato R."/>
            <person name="Murakawa M."/>
            <person name="Ihara Y."/>
            <person name="Oshima-Yamada Y."/>
            <person name="Ohtaka K."/>
            <person name="Satoh M."/>
            <person name="Sonobe K."/>
            <person name="Ishii M."/>
            <person name="Ohtani R."/>
            <person name="Kanamori-Sato M."/>
            <person name="Honoki R."/>
            <person name="Miyazaki D."/>
            <person name="Mochizuki H."/>
            <person name="Umetsu J."/>
            <person name="Higashi K."/>
            <person name="Shibata D."/>
            <person name="Kamiya Y."/>
            <person name="Sato N."/>
            <person name="Nakamura Y."/>
            <person name="Tabata S."/>
            <person name="Ida S."/>
            <person name="Kurokawa K."/>
            <person name="Ohta H."/>
        </authorList>
    </citation>
    <scope>NUCLEOTIDE SEQUENCE [LARGE SCALE GENOMIC DNA]</scope>
    <source>
        <strain evidence="17 18">NIES-2285</strain>
    </source>
</reference>
<accession>A0A1Y1IBQ9</accession>
<evidence type="ECO:0000256" key="2">
    <source>
        <dbReference type="ARBA" id="ARBA00001936"/>
    </source>
</evidence>
<dbReference type="Proteomes" id="UP000054558">
    <property type="component" value="Unassembled WGS sequence"/>
</dbReference>
<evidence type="ECO:0000256" key="15">
    <source>
        <dbReference type="RuleBase" id="RU004445"/>
    </source>
</evidence>
<dbReference type="EC" id="1.1.1.85" evidence="6 15"/>
<dbReference type="SMART" id="SM01329">
    <property type="entry name" value="Iso_dh"/>
    <property type="match status" value="1"/>
</dbReference>
<dbReference type="FunFam" id="3.40.718.10:FF:000004">
    <property type="entry name" value="3-isopropylmalate dehydrogenase"/>
    <property type="match status" value="1"/>
</dbReference>
<dbReference type="PROSITE" id="PS00470">
    <property type="entry name" value="IDH_IMDH"/>
    <property type="match status" value="1"/>
</dbReference>
<keyword evidence="9 15" id="KW-0479">Metal-binding</keyword>
<dbReference type="PANTHER" id="PTHR42979:SF1">
    <property type="entry name" value="3-ISOPROPYLMALATE DEHYDROGENASE"/>
    <property type="match status" value="1"/>
</dbReference>
<gene>
    <name evidence="17" type="ORF">KFL_004250040</name>
</gene>
<evidence type="ECO:0000256" key="14">
    <source>
        <dbReference type="ARBA" id="ARBA00023304"/>
    </source>
</evidence>
<evidence type="ECO:0000256" key="8">
    <source>
        <dbReference type="ARBA" id="ARBA00022605"/>
    </source>
</evidence>
<dbReference type="GO" id="GO:0005829">
    <property type="term" value="C:cytosol"/>
    <property type="evidence" value="ECO:0000318"/>
    <property type="project" value="GO_Central"/>
</dbReference>
<keyword evidence="14 15" id="KW-0100">Branched-chain amino acid biosynthesis</keyword>
<comment type="subunit">
    <text evidence="5 15">Homodimer.</text>
</comment>
<dbReference type="STRING" id="105231.A0A1Y1IBQ9"/>
<comment type="cofactor">
    <cofactor evidence="15">
        <name>Mg(2+)</name>
        <dbReference type="ChEBI" id="CHEBI:18420"/>
    </cofactor>
    <cofactor evidence="15">
        <name>Mn(2+)</name>
        <dbReference type="ChEBI" id="CHEBI:29035"/>
    </cofactor>
    <text evidence="15">Binds 1 Mg(2+) or Mn(2+) ion per subunit.</text>
</comment>
<dbReference type="Gene3D" id="3.40.718.10">
    <property type="entry name" value="Isopropylmalate Dehydrogenase"/>
    <property type="match status" value="1"/>
</dbReference>
<organism evidence="17 18">
    <name type="scientific">Klebsormidium nitens</name>
    <name type="common">Green alga</name>
    <name type="synonym">Ulothrix nitens</name>
    <dbReference type="NCBI Taxonomy" id="105231"/>
    <lineage>
        <taxon>Eukaryota</taxon>
        <taxon>Viridiplantae</taxon>
        <taxon>Streptophyta</taxon>
        <taxon>Klebsormidiophyceae</taxon>
        <taxon>Klebsormidiales</taxon>
        <taxon>Klebsormidiaceae</taxon>
        <taxon>Klebsormidium</taxon>
    </lineage>
</organism>
<keyword evidence="13" id="KW-0464">Manganese</keyword>
<dbReference type="AlphaFoldDB" id="A0A1Y1IBQ9"/>
<keyword evidence="11" id="KW-0560">Oxidoreductase</keyword>
<dbReference type="InterPro" id="IPR024084">
    <property type="entry name" value="IsoPropMal-DH-like_dom"/>
</dbReference>
<evidence type="ECO:0000256" key="9">
    <source>
        <dbReference type="ARBA" id="ARBA00022723"/>
    </source>
</evidence>
<keyword evidence="8" id="KW-0028">Amino-acid biosynthesis</keyword>
<evidence type="ECO:0000259" key="16">
    <source>
        <dbReference type="SMART" id="SM01329"/>
    </source>
</evidence>
<keyword evidence="18" id="KW-1185">Reference proteome</keyword>
<dbReference type="HAMAP" id="MF_01033">
    <property type="entry name" value="LeuB_type1"/>
    <property type="match status" value="1"/>
</dbReference>
<evidence type="ECO:0000256" key="10">
    <source>
        <dbReference type="ARBA" id="ARBA00022842"/>
    </source>
</evidence>
<comment type="catalytic activity">
    <reaction evidence="1 15">
        <text>(2R,3S)-3-isopropylmalate + NAD(+) = 4-methyl-2-oxopentanoate + CO2 + NADH</text>
        <dbReference type="Rhea" id="RHEA:32271"/>
        <dbReference type="ChEBI" id="CHEBI:16526"/>
        <dbReference type="ChEBI" id="CHEBI:17865"/>
        <dbReference type="ChEBI" id="CHEBI:35121"/>
        <dbReference type="ChEBI" id="CHEBI:57540"/>
        <dbReference type="ChEBI" id="CHEBI:57945"/>
        <dbReference type="EC" id="1.1.1.85"/>
    </reaction>
</comment>
<dbReference type="InterPro" id="IPR004429">
    <property type="entry name" value="Isopropylmalate_DH"/>
</dbReference>
<evidence type="ECO:0000256" key="5">
    <source>
        <dbReference type="ARBA" id="ARBA00011738"/>
    </source>
</evidence>
<dbReference type="GO" id="GO:0003862">
    <property type="term" value="F:3-isopropylmalate dehydrogenase activity"/>
    <property type="evidence" value="ECO:0000318"/>
    <property type="project" value="GO_Central"/>
</dbReference>
<sequence>MSSAVAARAAVPHTGLTTRSIGAVGSSPAFSAPIHKVAASPQNLHSKFLPKVQQVTVGKQNAARIAMSGERSYKITLLPGDGIGPEIIKVAVDVLKEIGSQEDIKFSFEEALVGGAAIDETGSPLPEKTLEICRGSDSVLLAAIGGYKWDNNPSHLRPERGLLGLRAGLNCFANLRPATVLPQLVDASSLKREIVEGVDIMVVRELTGGIYFGNPKGFGKNEKGERTGFNTMIYSESEIDRIARVGFETAQKRGGKLCSVDKANVLEVSQLWRERVTELGKEYPDVELSHMYVDNAAMQLIRAPKQFDTIVTGNIFGDILSDEASMLTGSIGMLPSASIPESGPGVYEPVHGSAPDIAGQDKANPLAQILSAAMLLRYALNEATAADRIEAAVLAALDAGYRTGDIMSAGMNLVGTKKMGEVVLQNLAQKVVSR</sequence>
<evidence type="ECO:0000313" key="17">
    <source>
        <dbReference type="EMBL" id="GAQ88404.1"/>
    </source>
</evidence>
<name>A0A1Y1IBQ9_KLENI</name>
<evidence type="ECO:0000256" key="4">
    <source>
        <dbReference type="ARBA" id="ARBA00007769"/>
    </source>
</evidence>
<comment type="cofactor">
    <cofactor evidence="2">
        <name>Mn(2+)</name>
        <dbReference type="ChEBI" id="CHEBI:29035"/>
    </cofactor>
</comment>
<dbReference type="SUPFAM" id="SSF53659">
    <property type="entry name" value="Isocitrate/Isopropylmalate dehydrogenase-like"/>
    <property type="match status" value="1"/>
</dbReference>
<dbReference type="InterPro" id="IPR019818">
    <property type="entry name" value="IsoCit/isopropylmalate_DH_CS"/>
</dbReference>
<keyword evidence="7 15" id="KW-0432">Leucine biosynthesis</keyword>
<dbReference type="Pfam" id="PF00180">
    <property type="entry name" value="Iso_dh"/>
    <property type="match status" value="1"/>
</dbReference>
<dbReference type="GO" id="GO:0000287">
    <property type="term" value="F:magnesium ion binding"/>
    <property type="evidence" value="ECO:0007669"/>
    <property type="project" value="InterPro"/>
</dbReference>
<evidence type="ECO:0000256" key="1">
    <source>
        <dbReference type="ARBA" id="ARBA00000624"/>
    </source>
</evidence>
<dbReference type="PANTHER" id="PTHR42979">
    <property type="entry name" value="3-ISOPROPYLMALATE DEHYDROGENASE"/>
    <property type="match status" value="1"/>
</dbReference>
<protein>
    <recommendedName>
        <fullName evidence="6 15">3-isopropylmalate dehydrogenase</fullName>
        <ecNumber evidence="6 15">1.1.1.85</ecNumber>
    </recommendedName>
</protein>
<evidence type="ECO:0000256" key="12">
    <source>
        <dbReference type="ARBA" id="ARBA00023027"/>
    </source>
</evidence>
<comment type="function">
    <text evidence="15">Catalyzes the oxidation of 3-carboxy-2-hydroxy-4-methylpentanoate (3-isopropylmalate) to 3-carboxy-4-methyl-2-oxopentanoate. The product decarboxylates to 4-methyl-2 oxopentanoate.</text>
</comment>